<dbReference type="Gene3D" id="1.10.10.10">
    <property type="entry name" value="Winged helix-like DNA-binding domain superfamily/Winged helix DNA-binding domain"/>
    <property type="match status" value="1"/>
</dbReference>
<gene>
    <name evidence="5" type="ORF">ACFOY2_43670</name>
</gene>
<proteinExistence type="predicted"/>
<accession>A0ABV8GMH8</accession>
<keyword evidence="2" id="KW-0238">DNA-binding</keyword>
<evidence type="ECO:0000313" key="6">
    <source>
        <dbReference type="Proteomes" id="UP001595851"/>
    </source>
</evidence>
<dbReference type="SUPFAM" id="SSF55874">
    <property type="entry name" value="ATPase domain of HSP90 chaperone/DNA topoisomerase II/histidine kinase"/>
    <property type="match status" value="1"/>
</dbReference>
<dbReference type="PANTHER" id="PTHR44688:SF16">
    <property type="entry name" value="DNA-BINDING TRANSCRIPTIONAL ACTIVATOR DEVR_DOSR"/>
    <property type="match status" value="1"/>
</dbReference>
<dbReference type="InterPro" id="IPR016032">
    <property type="entry name" value="Sig_transdc_resp-reg_C-effctor"/>
</dbReference>
<dbReference type="PROSITE" id="PS00622">
    <property type="entry name" value="HTH_LUXR_1"/>
    <property type="match status" value="1"/>
</dbReference>
<evidence type="ECO:0000256" key="3">
    <source>
        <dbReference type="ARBA" id="ARBA00023163"/>
    </source>
</evidence>
<dbReference type="InterPro" id="IPR036890">
    <property type="entry name" value="HATPase_C_sf"/>
</dbReference>
<name>A0ABV8GMH8_9ACTN</name>
<dbReference type="EMBL" id="JBHSBI010000033">
    <property type="protein sequence ID" value="MFC4014190.1"/>
    <property type="molecule type" value="Genomic_DNA"/>
</dbReference>
<evidence type="ECO:0000313" key="5">
    <source>
        <dbReference type="EMBL" id="MFC4014190.1"/>
    </source>
</evidence>
<keyword evidence="6" id="KW-1185">Reference proteome</keyword>
<evidence type="ECO:0000256" key="2">
    <source>
        <dbReference type="ARBA" id="ARBA00023125"/>
    </source>
</evidence>
<sequence length="422" mass="44455">MRLPDPAVALAAAASVLRAPVGGILEPLSAALSEYLPHRALAMLTGDCARHPMKAYGEAALTEQITSTELARVGGTVELGRPWFGQAHLAGELIPALAVASQPPGADGALLVVMTGDEPADEVRVLVQALWDLVALHLSHRAVNLRPADLSGNRVAASERARAITELTNAHAATLQSLLSTLRSRTLDDAAARRTATDLAVSALIELRAAADLDSTLSEERAGVAFNRLAGKLAPLTRYSEVSLELNGPREPDHVLPGDIANAARALARNTVVTMLDYAGLSRIRVTWEVSGAELHVAIRDDGPGVLTVDALPVRRLTELAAAVGGRLSLDAVPGWGTTVTAALPLTPPVTEVPDDALAVLKPRELEVLERLARGLRNRQIAEDLLISQHTVKFHVANILDKLGVATRTEAAALAHIHGLSV</sequence>
<keyword evidence="1" id="KW-0805">Transcription regulation</keyword>
<dbReference type="PANTHER" id="PTHR44688">
    <property type="entry name" value="DNA-BINDING TRANSCRIPTIONAL ACTIVATOR DEVR_DOSR"/>
    <property type="match status" value="1"/>
</dbReference>
<dbReference type="InterPro" id="IPR036388">
    <property type="entry name" value="WH-like_DNA-bd_sf"/>
</dbReference>
<evidence type="ECO:0000256" key="1">
    <source>
        <dbReference type="ARBA" id="ARBA00023015"/>
    </source>
</evidence>
<evidence type="ECO:0000259" key="4">
    <source>
        <dbReference type="PROSITE" id="PS50043"/>
    </source>
</evidence>
<reference evidence="6" key="1">
    <citation type="journal article" date="2019" name="Int. J. Syst. Evol. Microbiol.">
        <title>The Global Catalogue of Microorganisms (GCM) 10K type strain sequencing project: providing services to taxonomists for standard genome sequencing and annotation.</title>
        <authorList>
            <consortium name="The Broad Institute Genomics Platform"/>
            <consortium name="The Broad Institute Genome Sequencing Center for Infectious Disease"/>
            <person name="Wu L."/>
            <person name="Ma J."/>
        </authorList>
    </citation>
    <scope>NUCLEOTIDE SEQUENCE [LARGE SCALE GENOMIC DNA]</scope>
    <source>
        <strain evidence="6">TBRC 1276</strain>
    </source>
</reference>
<keyword evidence="3" id="KW-0804">Transcription</keyword>
<dbReference type="PRINTS" id="PR00038">
    <property type="entry name" value="HTHLUXR"/>
</dbReference>
<dbReference type="InterPro" id="IPR000792">
    <property type="entry name" value="Tscrpt_reg_LuxR_C"/>
</dbReference>
<dbReference type="SMART" id="SM00421">
    <property type="entry name" value="HTH_LUXR"/>
    <property type="match status" value="1"/>
</dbReference>
<dbReference type="PROSITE" id="PS50043">
    <property type="entry name" value="HTH_LUXR_2"/>
    <property type="match status" value="1"/>
</dbReference>
<feature type="domain" description="HTH luxR-type" evidence="4">
    <location>
        <begin position="354"/>
        <end position="419"/>
    </location>
</feature>
<dbReference type="Gene3D" id="3.30.565.10">
    <property type="entry name" value="Histidine kinase-like ATPase, C-terminal domain"/>
    <property type="match status" value="1"/>
</dbReference>
<comment type="caution">
    <text evidence="5">The sequence shown here is derived from an EMBL/GenBank/DDBJ whole genome shotgun (WGS) entry which is preliminary data.</text>
</comment>
<dbReference type="RefSeq" id="WP_379534040.1">
    <property type="nucleotide sequence ID" value="NZ_JBHSBI010000033.1"/>
</dbReference>
<protein>
    <submittedName>
        <fullName evidence="5">LuxR C-terminal-related transcriptional regulator</fullName>
    </submittedName>
</protein>
<dbReference type="Proteomes" id="UP001595851">
    <property type="component" value="Unassembled WGS sequence"/>
</dbReference>
<dbReference type="Pfam" id="PF00196">
    <property type="entry name" value="GerE"/>
    <property type="match status" value="1"/>
</dbReference>
<organism evidence="5 6">
    <name type="scientific">Nonomuraea purpurea</name>
    <dbReference type="NCBI Taxonomy" id="1849276"/>
    <lineage>
        <taxon>Bacteria</taxon>
        <taxon>Bacillati</taxon>
        <taxon>Actinomycetota</taxon>
        <taxon>Actinomycetes</taxon>
        <taxon>Streptosporangiales</taxon>
        <taxon>Streptosporangiaceae</taxon>
        <taxon>Nonomuraea</taxon>
    </lineage>
</organism>
<dbReference type="SUPFAM" id="SSF46894">
    <property type="entry name" value="C-terminal effector domain of the bipartite response regulators"/>
    <property type="match status" value="1"/>
</dbReference>
<dbReference type="CDD" id="cd06170">
    <property type="entry name" value="LuxR_C_like"/>
    <property type="match status" value="1"/>
</dbReference>